<protein>
    <submittedName>
        <fullName evidence="2">RCG36984</fullName>
    </submittedName>
</protein>
<accession>A6HTP0</accession>
<gene>
    <name evidence="2" type="ORF">rCG_36984</name>
</gene>
<evidence type="ECO:0000313" key="2">
    <source>
        <dbReference type="EMBL" id="EDM02253.1"/>
    </source>
</evidence>
<evidence type="ECO:0000256" key="1">
    <source>
        <dbReference type="SAM" id="MobiDB-lite"/>
    </source>
</evidence>
<reference evidence="2 3" key="1">
    <citation type="submission" date="2005-07" db="EMBL/GenBank/DDBJ databases">
        <authorList>
            <person name="Mural R.J."/>
            <person name="Li P.W."/>
            <person name="Adams M.D."/>
            <person name="Amanatides P.G."/>
            <person name="Baden-Tillson H."/>
            <person name="Barnstead M."/>
            <person name="Chin S.H."/>
            <person name="Dew I."/>
            <person name="Evans C.A."/>
            <person name="Ferriera S."/>
            <person name="Flanigan M."/>
            <person name="Fosler C."/>
            <person name="Glodek A."/>
            <person name="Gu Z."/>
            <person name="Holt R.A."/>
            <person name="Jennings D."/>
            <person name="Kraft C.L."/>
            <person name="Lu F."/>
            <person name="Nguyen T."/>
            <person name="Nusskern D.R."/>
            <person name="Pfannkoch C.M."/>
            <person name="Sitter C."/>
            <person name="Sutton G.G."/>
            <person name="Venter J.C."/>
            <person name="Wang Z."/>
            <person name="Woodage T."/>
            <person name="Zheng X.H."/>
            <person name="Zhong F."/>
        </authorList>
    </citation>
    <scope>NUCLEOTIDE SEQUENCE [LARGE SCALE GENOMIC DNA]</scope>
    <source>
        <strain>BN</strain>
        <strain evidence="3">Sprague-Dawley</strain>
    </source>
</reference>
<dbReference type="AlphaFoldDB" id="A6HTP0"/>
<evidence type="ECO:0000313" key="3">
    <source>
        <dbReference type="Proteomes" id="UP000234681"/>
    </source>
</evidence>
<dbReference type="PANTHER" id="PTHR46104">
    <property type="entry name" value="GENE 9195-RELATED-RELATED"/>
    <property type="match status" value="1"/>
</dbReference>
<proteinExistence type="predicted"/>
<dbReference type="EMBL" id="CH473951">
    <property type="protein sequence ID" value="EDM02253.1"/>
    <property type="molecule type" value="Genomic_DNA"/>
</dbReference>
<feature type="non-terminal residue" evidence="2">
    <location>
        <position position="166"/>
    </location>
</feature>
<dbReference type="Proteomes" id="UP000234681">
    <property type="component" value="Chromosome 15"/>
</dbReference>
<sequence length="166" mass="17879">MSPEQYDCTSFCGPVGGKLSSVLGICQCSGYVSAEELCDISCLANAPQLSLSWDPGKKLILSVKSEDGDSIQKEIPETLGPDLQISGSARVHLVQFGPRGTFGFIISRVDMLVSLLQGTTESSPSQKRHHRTTGPEHPNIYHQIPNPVICLAAGDAILFQLHLLPH</sequence>
<name>A6HTP0_RAT</name>
<organism evidence="2 3">
    <name type="scientific">Rattus norvegicus</name>
    <name type="common">Rat</name>
    <dbReference type="NCBI Taxonomy" id="10116"/>
    <lineage>
        <taxon>Eukaryota</taxon>
        <taxon>Metazoa</taxon>
        <taxon>Chordata</taxon>
        <taxon>Craniata</taxon>
        <taxon>Vertebrata</taxon>
        <taxon>Euteleostomi</taxon>
        <taxon>Mammalia</taxon>
        <taxon>Eutheria</taxon>
        <taxon>Euarchontoglires</taxon>
        <taxon>Glires</taxon>
        <taxon>Rodentia</taxon>
        <taxon>Myomorpha</taxon>
        <taxon>Muroidea</taxon>
        <taxon>Muridae</taxon>
        <taxon>Murinae</taxon>
        <taxon>Rattus</taxon>
    </lineage>
</organism>
<feature type="region of interest" description="Disordered" evidence="1">
    <location>
        <begin position="120"/>
        <end position="139"/>
    </location>
</feature>
<dbReference type="PANTHER" id="PTHR46104:SF1">
    <property type="entry name" value="GENE 9195-RELATED"/>
    <property type="match status" value="1"/>
</dbReference>